<evidence type="ECO:0000256" key="1">
    <source>
        <dbReference type="ARBA" id="ARBA00004141"/>
    </source>
</evidence>
<sequence length="214" mass="22907">MSNSHGFGNTPDHGDNTGSSEQFGTPEYGQPESDSSQYGQSDYGQSSYGQSDYGQSSYGQQQYGQTDYSQSSYGQQQQYAQDNQQFAGQSQFAQPQAQQNGAIQPYAAQPAGNGMYGSGAQQLQYTPFVPGKSKVAAALLAFFLGTLGVHNFYLGYNTRGIIQLVLTILGWFTAIFIVGLFIAGAVGLWAFVEFIMILVGAGGYNRTAQGAPVN</sequence>
<feature type="region of interest" description="Disordered" evidence="5">
    <location>
        <begin position="1"/>
        <end position="94"/>
    </location>
</feature>
<keyword evidence="4 6" id="KW-0472">Membrane</keyword>
<feature type="transmembrane region" description="Helical" evidence="6">
    <location>
        <begin position="135"/>
        <end position="156"/>
    </location>
</feature>
<feature type="transmembrane region" description="Helical" evidence="6">
    <location>
        <begin position="168"/>
        <end position="192"/>
    </location>
</feature>
<evidence type="ECO:0000259" key="7">
    <source>
        <dbReference type="Pfam" id="PF05154"/>
    </source>
</evidence>
<accession>A0ABR9ZIN8</accession>
<evidence type="ECO:0000256" key="6">
    <source>
        <dbReference type="SAM" id="Phobius"/>
    </source>
</evidence>
<gene>
    <name evidence="8" type="ORF">IRY30_03145</name>
</gene>
<dbReference type="EMBL" id="JADKMY010000001">
    <property type="protein sequence ID" value="MBF4553079.1"/>
    <property type="molecule type" value="Genomic_DNA"/>
</dbReference>
<comment type="subcellular location">
    <subcellularLocation>
        <location evidence="1">Membrane</location>
        <topology evidence="1">Multi-pass membrane protein</topology>
    </subcellularLocation>
</comment>
<keyword evidence="2 6" id="KW-0812">Transmembrane</keyword>
<reference evidence="8 9" key="1">
    <citation type="submission" date="2020-10" db="EMBL/GenBank/DDBJ databases">
        <title>Novel species in genus Corynebacterium.</title>
        <authorList>
            <person name="Zhang G."/>
        </authorList>
    </citation>
    <scope>NUCLEOTIDE SEQUENCE [LARGE SCALE GENOMIC DNA]</scope>
    <source>
        <strain evidence="8 9">DSM 45110</strain>
    </source>
</reference>
<keyword evidence="9" id="KW-1185">Reference proteome</keyword>
<evidence type="ECO:0000313" key="9">
    <source>
        <dbReference type="Proteomes" id="UP000635902"/>
    </source>
</evidence>
<dbReference type="RefSeq" id="WP_194555926.1">
    <property type="nucleotide sequence ID" value="NZ_JADKMY010000001.1"/>
</dbReference>
<dbReference type="Proteomes" id="UP000635902">
    <property type="component" value="Unassembled WGS sequence"/>
</dbReference>
<evidence type="ECO:0000256" key="2">
    <source>
        <dbReference type="ARBA" id="ARBA00022692"/>
    </source>
</evidence>
<protein>
    <submittedName>
        <fullName evidence="8">NINE protein</fullName>
    </submittedName>
</protein>
<evidence type="ECO:0000313" key="8">
    <source>
        <dbReference type="EMBL" id="MBF4553079.1"/>
    </source>
</evidence>
<evidence type="ECO:0000256" key="3">
    <source>
        <dbReference type="ARBA" id="ARBA00022989"/>
    </source>
</evidence>
<comment type="caution">
    <text evidence="8">The sequence shown here is derived from an EMBL/GenBank/DDBJ whole genome shotgun (WGS) entry which is preliminary data.</text>
</comment>
<keyword evidence="3 6" id="KW-1133">Transmembrane helix</keyword>
<evidence type="ECO:0000256" key="4">
    <source>
        <dbReference type="ARBA" id="ARBA00023136"/>
    </source>
</evidence>
<dbReference type="InterPro" id="IPR007829">
    <property type="entry name" value="TM2"/>
</dbReference>
<feature type="compositionally biased region" description="Low complexity" evidence="5">
    <location>
        <begin position="33"/>
        <end position="94"/>
    </location>
</feature>
<organism evidence="8 9">
    <name type="scientific">Corynebacterium suicordis DSM 45110</name>
    <dbReference type="NCBI Taxonomy" id="1121369"/>
    <lineage>
        <taxon>Bacteria</taxon>
        <taxon>Bacillati</taxon>
        <taxon>Actinomycetota</taxon>
        <taxon>Actinomycetes</taxon>
        <taxon>Mycobacteriales</taxon>
        <taxon>Corynebacteriaceae</taxon>
        <taxon>Corynebacterium</taxon>
    </lineage>
</organism>
<feature type="domain" description="TM2" evidence="7">
    <location>
        <begin position="131"/>
        <end position="181"/>
    </location>
</feature>
<evidence type="ECO:0000256" key="5">
    <source>
        <dbReference type="SAM" id="MobiDB-lite"/>
    </source>
</evidence>
<proteinExistence type="predicted"/>
<name>A0ABR9ZIN8_9CORY</name>
<dbReference type="Pfam" id="PF05154">
    <property type="entry name" value="TM2"/>
    <property type="match status" value="1"/>
</dbReference>